<dbReference type="Proteomes" id="UP000295238">
    <property type="component" value="Unassembled WGS sequence"/>
</dbReference>
<dbReference type="EC" id="4.1.1.81" evidence="4"/>
<evidence type="ECO:0000256" key="4">
    <source>
        <dbReference type="ARBA" id="ARBA00012285"/>
    </source>
</evidence>
<dbReference type="PANTHER" id="PTHR42885">
    <property type="entry name" value="HISTIDINOL-PHOSPHATE AMINOTRANSFERASE-RELATED"/>
    <property type="match status" value="1"/>
</dbReference>
<evidence type="ECO:0000313" key="11">
    <source>
        <dbReference type="EMBL" id="TDK30429.1"/>
    </source>
</evidence>
<evidence type="ECO:0000256" key="8">
    <source>
        <dbReference type="ARBA" id="ARBA00029996"/>
    </source>
</evidence>
<dbReference type="InterPro" id="IPR005860">
    <property type="entry name" value="CobD"/>
</dbReference>
<dbReference type="PANTHER" id="PTHR42885:SF1">
    <property type="entry name" value="THREONINE-PHOSPHATE DECARBOXYLASE"/>
    <property type="match status" value="1"/>
</dbReference>
<gene>
    <name evidence="11" type="ORF">E2F50_20925</name>
</gene>
<comment type="cofactor">
    <cofactor evidence="1">
        <name>pyridoxal 5'-phosphate</name>
        <dbReference type="ChEBI" id="CHEBI:597326"/>
    </cofactor>
</comment>
<dbReference type="AlphaFoldDB" id="A0A4R5U7T3"/>
<dbReference type="NCBIfam" id="TIGR01140">
    <property type="entry name" value="L_thr_O3P_dcar"/>
    <property type="match status" value="1"/>
</dbReference>
<dbReference type="UniPathway" id="UPA00148"/>
<dbReference type="OrthoDB" id="9799304at2"/>
<organism evidence="11 12">
    <name type="scientific">Rhizobium deserti</name>
    <dbReference type="NCBI Taxonomy" id="2547961"/>
    <lineage>
        <taxon>Bacteria</taxon>
        <taxon>Pseudomonadati</taxon>
        <taxon>Pseudomonadota</taxon>
        <taxon>Alphaproteobacteria</taxon>
        <taxon>Hyphomicrobiales</taxon>
        <taxon>Rhizobiaceae</taxon>
        <taxon>Rhizobium/Agrobacterium group</taxon>
        <taxon>Rhizobium</taxon>
    </lineage>
</organism>
<evidence type="ECO:0000313" key="12">
    <source>
        <dbReference type="Proteomes" id="UP000295238"/>
    </source>
</evidence>
<evidence type="ECO:0000256" key="3">
    <source>
        <dbReference type="ARBA" id="ARBA00004953"/>
    </source>
</evidence>
<keyword evidence="5" id="KW-0169">Cobalamin biosynthesis</keyword>
<evidence type="ECO:0000256" key="7">
    <source>
        <dbReference type="ARBA" id="ARBA00023239"/>
    </source>
</evidence>
<evidence type="ECO:0000256" key="9">
    <source>
        <dbReference type="ARBA" id="ARBA00048531"/>
    </source>
</evidence>
<dbReference type="EMBL" id="SMTL01000008">
    <property type="protein sequence ID" value="TDK30429.1"/>
    <property type="molecule type" value="Genomic_DNA"/>
</dbReference>
<keyword evidence="12" id="KW-1185">Reference proteome</keyword>
<evidence type="ECO:0000256" key="1">
    <source>
        <dbReference type="ARBA" id="ARBA00001933"/>
    </source>
</evidence>
<dbReference type="PROSITE" id="PS00105">
    <property type="entry name" value="AA_TRANSFER_CLASS_1"/>
    <property type="match status" value="1"/>
</dbReference>
<proteinExistence type="predicted"/>
<dbReference type="GO" id="GO:0009236">
    <property type="term" value="P:cobalamin biosynthetic process"/>
    <property type="evidence" value="ECO:0007669"/>
    <property type="project" value="UniProtKB-UniPathway"/>
</dbReference>
<sequence>MAHGGNLNHARALFPQAPEPWIDLSTGISPYSYPHPAIPGNVFARLPEPNSACRLKEVAARAYEAPSAEHVVAAPGTQILLPIIAGLVGGPRSDPAFGPAKGRAAVLSPTYAEHARAARLAGLAMVETEDFDELASADLAVVVNPNNPTGRIVTRKDLLALTSVMQARRGLLVVDEAFMDVSDAESAAGLVDHGGLVVLRSFGKFYGMAGLRLGFALAHPDIVARIEAQLGPWAVSGPALHVGLEALADTAWKAEMQVKLHDEAARLDGLLNKAGLTVFGGTSLFRLIRDRRAQSLFQHLGKRGIITRRFEERPEDLRIGLPDPYGWPRVEEALSAFDPTRG</sequence>
<evidence type="ECO:0000256" key="5">
    <source>
        <dbReference type="ARBA" id="ARBA00022573"/>
    </source>
</evidence>
<evidence type="ECO:0000256" key="6">
    <source>
        <dbReference type="ARBA" id="ARBA00022898"/>
    </source>
</evidence>
<accession>A0A4R5U7T3</accession>
<comment type="pathway">
    <text evidence="3">Cofactor biosynthesis; adenosylcobalamin biosynthesis.</text>
</comment>
<dbReference type="InterPro" id="IPR015421">
    <property type="entry name" value="PyrdxlP-dep_Trfase_major"/>
</dbReference>
<dbReference type="Gene3D" id="3.40.640.10">
    <property type="entry name" value="Type I PLP-dependent aspartate aminotransferase-like (Major domain)"/>
    <property type="match status" value="1"/>
</dbReference>
<evidence type="ECO:0000256" key="2">
    <source>
        <dbReference type="ARBA" id="ARBA00003444"/>
    </source>
</evidence>
<dbReference type="Pfam" id="PF00155">
    <property type="entry name" value="Aminotran_1_2"/>
    <property type="match status" value="1"/>
</dbReference>
<dbReference type="InterPro" id="IPR004838">
    <property type="entry name" value="NHTrfase_class1_PyrdxlP-BS"/>
</dbReference>
<comment type="caution">
    <text evidence="11">The sequence shown here is derived from an EMBL/GenBank/DDBJ whole genome shotgun (WGS) entry which is preliminary data.</text>
</comment>
<evidence type="ECO:0000259" key="10">
    <source>
        <dbReference type="Pfam" id="PF00155"/>
    </source>
</evidence>
<dbReference type="SUPFAM" id="SSF53383">
    <property type="entry name" value="PLP-dependent transferases"/>
    <property type="match status" value="1"/>
</dbReference>
<keyword evidence="7 11" id="KW-0456">Lyase</keyword>
<name>A0A4R5U7T3_9HYPH</name>
<dbReference type="InterPro" id="IPR004839">
    <property type="entry name" value="Aminotransferase_I/II_large"/>
</dbReference>
<dbReference type="InterPro" id="IPR015422">
    <property type="entry name" value="PyrdxlP-dep_Trfase_small"/>
</dbReference>
<dbReference type="GO" id="GO:0048472">
    <property type="term" value="F:threonine-phosphate decarboxylase activity"/>
    <property type="evidence" value="ECO:0007669"/>
    <property type="project" value="UniProtKB-EC"/>
</dbReference>
<comment type="function">
    <text evidence="2">Decarboxylates L-threonine-O-3-phosphate to yield (R)-1-amino-2-propanol O-2-phosphate, the precursor for the linkage between the nucleotide loop and the corrin ring in cobalamin.</text>
</comment>
<reference evidence="11 12" key="1">
    <citation type="submission" date="2019-03" db="EMBL/GenBank/DDBJ databases">
        <title>Rhizobium sp. nov., an bacterium isolated from biocrust in Mu Us Desert.</title>
        <authorList>
            <person name="Lixiong L."/>
        </authorList>
    </citation>
    <scope>NUCLEOTIDE SEQUENCE [LARGE SCALE GENOMIC DNA]</scope>
    <source>
        <strain evidence="11 12">SPY-1</strain>
    </source>
</reference>
<dbReference type="CDD" id="cd00609">
    <property type="entry name" value="AAT_like"/>
    <property type="match status" value="1"/>
</dbReference>
<feature type="domain" description="Aminotransferase class I/classII large" evidence="10">
    <location>
        <begin position="103"/>
        <end position="321"/>
    </location>
</feature>
<protein>
    <recommendedName>
        <fullName evidence="4">threonine-phosphate decarboxylase</fullName>
        <ecNumber evidence="4">4.1.1.81</ecNumber>
    </recommendedName>
    <alternativeName>
        <fullName evidence="8">L-threonine-O-3-phosphate decarboxylase</fullName>
    </alternativeName>
</protein>
<dbReference type="Gene3D" id="3.90.1150.10">
    <property type="entry name" value="Aspartate Aminotransferase, domain 1"/>
    <property type="match status" value="1"/>
</dbReference>
<dbReference type="InterPro" id="IPR015424">
    <property type="entry name" value="PyrdxlP-dep_Trfase"/>
</dbReference>
<dbReference type="GO" id="GO:0030170">
    <property type="term" value="F:pyridoxal phosphate binding"/>
    <property type="evidence" value="ECO:0007669"/>
    <property type="project" value="InterPro"/>
</dbReference>
<comment type="catalytic activity">
    <reaction evidence="9">
        <text>O-phospho-L-threonine + H(+) = (R)-1-aminopropan-2-yl phosphate + CO2</text>
        <dbReference type="Rhea" id="RHEA:11492"/>
        <dbReference type="ChEBI" id="CHEBI:15378"/>
        <dbReference type="ChEBI" id="CHEBI:16526"/>
        <dbReference type="ChEBI" id="CHEBI:58563"/>
        <dbReference type="ChEBI" id="CHEBI:58675"/>
        <dbReference type="EC" id="4.1.1.81"/>
    </reaction>
</comment>
<keyword evidence="6" id="KW-0663">Pyridoxal phosphate</keyword>